<dbReference type="EMBL" id="JAYDYW010000010">
    <property type="protein sequence ID" value="MEE1674769.1"/>
    <property type="molecule type" value="Genomic_DNA"/>
</dbReference>
<evidence type="ECO:0000256" key="2">
    <source>
        <dbReference type="SAM" id="SignalP"/>
    </source>
</evidence>
<organism evidence="3 4">
    <name type="scientific">Agarivorans aestuarii</name>
    <dbReference type="NCBI Taxonomy" id="1563703"/>
    <lineage>
        <taxon>Bacteria</taxon>
        <taxon>Pseudomonadati</taxon>
        <taxon>Pseudomonadota</taxon>
        <taxon>Gammaproteobacteria</taxon>
        <taxon>Alteromonadales</taxon>
        <taxon>Alteromonadaceae</taxon>
        <taxon>Agarivorans</taxon>
    </lineage>
</organism>
<gene>
    <name evidence="3" type="ORF">SNR37_000088</name>
</gene>
<evidence type="ECO:0008006" key="5">
    <source>
        <dbReference type="Google" id="ProtNLM"/>
    </source>
</evidence>
<keyword evidence="2" id="KW-0732">Signal</keyword>
<accession>A0ABU7G6H8</accession>
<protein>
    <recommendedName>
        <fullName evidence="5">Lipoprotein</fullName>
    </recommendedName>
</protein>
<dbReference type="Proteomes" id="UP001310248">
    <property type="component" value="Unassembled WGS sequence"/>
</dbReference>
<name>A0ABU7G6H8_9ALTE</name>
<keyword evidence="4" id="KW-1185">Reference proteome</keyword>
<evidence type="ECO:0000313" key="3">
    <source>
        <dbReference type="EMBL" id="MEE1674769.1"/>
    </source>
</evidence>
<sequence>MLKACCHFLIALIFSVCTYTVSAGEHLANDDSLSGVGISCLVQEPVSTDACQAVSQSLPDGPGPLLNTQSTQFFLSISRRVVSTDNCADQGIAPSYYLLVAFLPPPLLAMATQAQHPEPTQSHWTGQASSSPSRLSAWKEANTLYSHIHTRTT</sequence>
<dbReference type="RefSeq" id="WP_329775818.1">
    <property type="nucleotide sequence ID" value="NZ_JAYDYW010000010.1"/>
</dbReference>
<feature type="signal peptide" evidence="2">
    <location>
        <begin position="1"/>
        <end position="23"/>
    </location>
</feature>
<proteinExistence type="predicted"/>
<evidence type="ECO:0000313" key="4">
    <source>
        <dbReference type="Proteomes" id="UP001310248"/>
    </source>
</evidence>
<comment type="caution">
    <text evidence="3">The sequence shown here is derived from an EMBL/GenBank/DDBJ whole genome shotgun (WGS) entry which is preliminary data.</text>
</comment>
<evidence type="ECO:0000256" key="1">
    <source>
        <dbReference type="SAM" id="MobiDB-lite"/>
    </source>
</evidence>
<reference evidence="3 4" key="2">
    <citation type="submission" date="2023-12" db="EMBL/GenBank/DDBJ databases">
        <authorList>
            <consortium name="Cladostephus spongiosus"/>
            <person name="Lorente B."/>
            <person name="Cabral C."/>
            <person name="Frias J."/>
            <person name="Faria J."/>
            <person name="Toubarro D."/>
        </authorList>
    </citation>
    <scope>NUCLEOTIDE SEQUENCE [LARGE SCALE GENOMIC DNA]</scope>
    <source>
        <strain evidence="3 4">ZMCS4</strain>
    </source>
</reference>
<reference evidence="4" key="1">
    <citation type="submission" date="2023-07" db="EMBL/GenBank/DDBJ databases">
        <title>Draft genome sequence of Agarivorans aestuarii strain ZMCS4, a CAZymes producing bacteria isolated from the marine brown algae Clodostephus spongiosus.</title>
        <authorList>
            <person name="Lorente B."/>
            <person name="Cabral C."/>
            <person name="Frias J."/>
            <person name="Faria J."/>
            <person name="Toubarro D."/>
        </authorList>
    </citation>
    <scope>NUCLEOTIDE SEQUENCE [LARGE SCALE GENOMIC DNA]</scope>
    <source>
        <strain evidence="4">ZMCS4</strain>
    </source>
</reference>
<feature type="chain" id="PRO_5046355263" description="Lipoprotein" evidence="2">
    <location>
        <begin position="24"/>
        <end position="153"/>
    </location>
</feature>
<feature type="region of interest" description="Disordered" evidence="1">
    <location>
        <begin position="114"/>
        <end position="133"/>
    </location>
</feature>